<dbReference type="GO" id="GO:0005615">
    <property type="term" value="C:extracellular space"/>
    <property type="evidence" value="ECO:0007669"/>
    <property type="project" value="TreeGrafter"/>
</dbReference>
<dbReference type="Pfam" id="PF00082">
    <property type="entry name" value="Peptidase_S8"/>
    <property type="match status" value="1"/>
</dbReference>
<feature type="active site" description="Charge relay system" evidence="5">
    <location>
        <position position="305"/>
    </location>
</feature>
<comment type="similarity">
    <text evidence="1 5">Belongs to the peptidase S8 family.</text>
</comment>
<dbReference type="GO" id="GO:0006508">
    <property type="term" value="P:proteolysis"/>
    <property type="evidence" value="ECO:0007669"/>
    <property type="project" value="UniProtKB-KW"/>
</dbReference>
<evidence type="ECO:0000259" key="6">
    <source>
        <dbReference type="Pfam" id="PF00082"/>
    </source>
</evidence>
<dbReference type="InterPro" id="IPR023828">
    <property type="entry name" value="Peptidase_S8_Ser-AS"/>
</dbReference>
<dbReference type="InterPro" id="IPR034193">
    <property type="entry name" value="PCSK9_ProteinaseK-like"/>
</dbReference>
<dbReference type="PROSITE" id="PS00138">
    <property type="entry name" value="SUBTILASE_SER"/>
    <property type="match status" value="1"/>
</dbReference>
<dbReference type="PANTHER" id="PTHR43806:SF11">
    <property type="entry name" value="CEREVISIN-RELATED"/>
    <property type="match status" value="1"/>
</dbReference>
<evidence type="ECO:0000256" key="4">
    <source>
        <dbReference type="ARBA" id="ARBA00022825"/>
    </source>
</evidence>
<dbReference type="InterPro" id="IPR015500">
    <property type="entry name" value="Peptidase_S8_subtilisin-rel"/>
</dbReference>
<comment type="caution">
    <text evidence="7">The sequence shown here is derived from an EMBL/GenBank/DDBJ whole genome shotgun (WGS) entry which is preliminary data.</text>
</comment>
<dbReference type="OrthoDB" id="206201at2759"/>
<keyword evidence="8" id="KW-1185">Reference proteome</keyword>
<keyword evidence="2 5" id="KW-0645">Protease</keyword>
<dbReference type="PROSITE" id="PS00137">
    <property type="entry name" value="SUBTILASE_HIS"/>
    <property type="match status" value="1"/>
</dbReference>
<dbReference type="PRINTS" id="PR00723">
    <property type="entry name" value="SUBTILISIN"/>
</dbReference>
<feature type="active site" description="Charge relay system" evidence="5">
    <location>
        <position position="152"/>
    </location>
</feature>
<evidence type="ECO:0000256" key="3">
    <source>
        <dbReference type="ARBA" id="ARBA00022801"/>
    </source>
</evidence>
<gene>
    <name evidence="7" type="ORF">EMPS_04024</name>
</gene>
<sequence>MLPLFFHLKINPGVLVQAATLINNSSGESIADSYVVILKKGHSADTFQTRFNGITRQQNGHGRPSIIHRKYSKIPGFAATLGPAALKEILASPGANLDWTQPYLYNDAAGLGVTAFVLDTGVYAAAHTDFGGRASLGANFVTGSANTDENGHGTHVAGTIGGTKYGVAKKVQIVGVKVLDANGAGTTSGILAGLDWVIQHATVGKAVVNMSLGGGKSQAIDNAADHLYAANIPLIVAAGGSSQGACSTSPSGSPNTYKVAATDKADHVASVTALGPCVEIFAPGVEITSTWIGSVSASNILTGTSMASPHAAGVAALYLSFNTLLTAQAVFDKLTITATNNKIIGNLQGAPNKLVHNGGP</sequence>
<dbReference type="GO" id="GO:0004252">
    <property type="term" value="F:serine-type endopeptidase activity"/>
    <property type="evidence" value="ECO:0007669"/>
    <property type="project" value="UniProtKB-UniRule"/>
</dbReference>
<dbReference type="InterPro" id="IPR000209">
    <property type="entry name" value="Peptidase_S8/S53_dom"/>
</dbReference>
<dbReference type="PANTHER" id="PTHR43806">
    <property type="entry name" value="PEPTIDASE S8"/>
    <property type="match status" value="1"/>
</dbReference>
<reference evidence="7" key="1">
    <citation type="submission" date="2021-11" db="EMBL/GenBank/DDBJ databases">
        <authorList>
            <person name="Herlambang A."/>
            <person name="Guo Y."/>
            <person name="Takashima Y."/>
            <person name="Nishizawa T."/>
        </authorList>
    </citation>
    <scope>NUCLEOTIDE SEQUENCE</scope>
    <source>
        <strain evidence="7">E1425</strain>
    </source>
</reference>
<reference evidence="7" key="2">
    <citation type="journal article" date="2022" name="Microbiol. Resour. Announc.">
        <title>Whole-Genome Sequence of Entomortierella parvispora E1425, a Mucoromycotan Fungus Associated with Burkholderiaceae-Related Endosymbiotic Bacteria.</title>
        <authorList>
            <person name="Herlambang A."/>
            <person name="Guo Y."/>
            <person name="Takashima Y."/>
            <person name="Narisawa K."/>
            <person name="Ohta H."/>
            <person name="Nishizawa T."/>
        </authorList>
    </citation>
    <scope>NUCLEOTIDE SEQUENCE</scope>
    <source>
        <strain evidence="7">E1425</strain>
    </source>
</reference>
<dbReference type="FunFam" id="3.40.50.200:FF:000014">
    <property type="entry name" value="Proteinase K"/>
    <property type="match status" value="1"/>
</dbReference>
<feature type="domain" description="Peptidase S8/S53" evidence="6">
    <location>
        <begin position="117"/>
        <end position="346"/>
    </location>
</feature>
<feature type="active site" description="Charge relay system" evidence="5">
    <location>
        <position position="119"/>
    </location>
</feature>
<dbReference type="CDD" id="cd04077">
    <property type="entry name" value="Peptidases_S8_PCSK9_ProteinaseK_like"/>
    <property type="match status" value="1"/>
</dbReference>
<name>A0A9P3H7V1_9FUNG</name>
<evidence type="ECO:0000256" key="1">
    <source>
        <dbReference type="ARBA" id="ARBA00011073"/>
    </source>
</evidence>
<dbReference type="AlphaFoldDB" id="A0A9P3H7V1"/>
<keyword evidence="3 5" id="KW-0378">Hydrolase</keyword>
<evidence type="ECO:0000313" key="7">
    <source>
        <dbReference type="EMBL" id="GJJ71674.1"/>
    </source>
</evidence>
<dbReference type="InterPro" id="IPR022398">
    <property type="entry name" value="Peptidase_S8_His-AS"/>
</dbReference>
<dbReference type="PROSITE" id="PS51892">
    <property type="entry name" value="SUBTILASE"/>
    <property type="match status" value="1"/>
</dbReference>
<dbReference type="EMBL" id="BQFW01000005">
    <property type="protein sequence ID" value="GJJ71674.1"/>
    <property type="molecule type" value="Genomic_DNA"/>
</dbReference>
<dbReference type="SUPFAM" id="SSF52743">
    <property type="entry name" value="Subtilisin-like"/>
    <property type="match status" value="1"/>
</dbReference>
<proteinExistence type="inferred from homology"/>
<dbReference type="Proteomes" id="UP000827284">
    <property type="component" value="Unassembled WGS sequence"/>
</dbReference>
<evidence type="ECO:0000256" key="5">
    <source>
        <dbReference type="PROSITE-ProRule" id="PRU01240"/>
    </source>
</evidence>
<evidence type="ECO:0000313" key="8">
    <source>
        <dbReference type="Proteomes" id="UP000827284"/>
    </source>
</evidence>
<dbReference type="InterPro" id="IPR036852">
    <property type="entry name" value="Peptidase_S8/S53_dom_sf"/>
</dbReference>
<keyword evidence="4 5" id="KW-0720">Serine protease</keyword>
<dbReference type="Gene3D" id="3.40.50.200">
    <property type="entry name" value="Peptidase S8/S53 domain"/>
    <property type="match status" value="1"/>
</dbReference>
<dbReference type="SUPFAM" id="SSF54897">
    <property type="entry name" value="Protease propeptides/inhibitors"/>
    <property type="match status" value="1"/>
</dbReference>
<evidence type="ECO:0000256" key="2">
    <source>
        <dbReference type="ARBA" id="ARBA00022670"/>
    </source>
</evidence>
<organism evidence="7 8">
    <name type="scientific">Entomortierella parvispora</name>
    <dbReference type="NCBI Taxonomy" id="205924"/>
    <lineage>
        <taxon>Eukaryota</taxon>
        <taxon>Fungi</taxon>
        <taxon>Fungi incertae sedis</taxon>
        <taxon>Mucoromycota</taxon>
        <taxon>Mortierellomycotina</taxon>
        <taxon>Mortierellomycetes</taxon>
        <taxon>Mortierellales</taxon>
        <taxon>Mortierellaceae</taxon>
        <taxon>Entomortierella</taxon>
    </lineage>
</organism>
<accession>A0A9P3H7V1</accession>
<protein>
    <recommendedName>
        <fullName evidence="6">Peptidase S8/S53 domain-containing protein</fullName>
    </recommendedName>
</protein>
<dbReference type="InterPro" id="IPR050131">
    <property type="entry name" value="Peptidase_S8_subtilisin-like"/>
</dbReference>